<comment type="caution">
    <text evidence="7">The sequence shown here is derived from an EMBL/GenBank/DDBJ whole genome shotgun (WGS) entry which is preliminary data.</text>
</comment>
<gene>
    <name evidence="7" type="ORF">L1049_007779</name>
</gene>
<dbReference type="AlphaFoldDB" id="A0AAP0S8T9"/>
<name>A0AAP0S8T9_LIQFO</name>
<protein>
    <recommendedName>
        <fullName evidence="6">Large ribosomal subunit protein uL15/eL18 domain-containing protein</fullName>
    </recommendedName>
</protein>
<accession>A0AAP0S8T9</accession>
<dbReference type="GO" id="GO:0006412">
    <property type="term" value="P:translation"/>
    <property type="evidence" value="ECO:0007669"/>
    <property type="project" value="InterPro"/>
</dbReference>
<dbReference type="InterPro" id="IPR036227">
    <property type="entry name" value="Ribosomal_uL15/eL18_sf"/>
</dbReference>
<dbReference type="GO" id="GO:0003735">
    <property type="term" value="F:structural constituent of ribosome"/>
    <property type="evidence" value="ECO:0007669"/>
    <property type="project" value="InterPro"/>
</dbReference>
<sequence>MMTCFKNHRNKRGKVSAGHGHIGKHRKHPGSRGNCRRDSPPLDLVRQVPSKDLKDKASKDNILMIDITQFGYFKVLGEGVLPNSQPIVVKAKLVSKIAKKKITEAGGVVVLTA</sequence>
<evidence type="ECO:0000259" key="6">
    <source>
        <dbReference type="Pfam" id="PF00828"/>
    </source>
</evidence>
<dbReference type="EMBL" id="JBBPBK010000002">
    <property type="protein sequence ID" value="KAK9289621.1"/>
    <property type="molecule type" value="Genomic_DNA"/>
</dbReference>
<dbReference type="GO" id="GO:0003729">
    <property type="term" value="F:mRNA binding"/>
    <property type="evidence" value="ECO:0007669"/>
    <property type="project" value="UniProtKB-ARBA"/>
</dbReference>
<feature type="region of interest" description="Disordered" evidence="5">
    <location>
        <begin position="1"/>
        <end position="46"/>
    </location>
</feature>
<evidence type="ECO:0000313" key="7">
    <source>
        <dbReference type="EMBL" id="KAK9289621.1"/>
    </source>
</evidence>
<dbReference type="Pfam" id="PF00828">
    <property type="entry name" value="Ribosomal_L27A"/>
    <property type="match status" value="1"/>
</dbReference>
<dbReference type="PANTHER" id="PTHR11721:SF3">
    <property type="entry name" value="LARGE RIBOSOMAL SUBUNIT PROTEIN UL15"/>
    <property type="match status" value="1"/>
</dbReference>
<keyword evidence="2 4" id="KW-0689">Ribosomal protein</keyword>
<feature type="domain" description="Large ribosomal subunit protein uL15/eL18" evidence="6">
    <location>
        <begin position="57"/>
        <end position="110"/>
    </location>
</feature>
<dbReference type="Gene3D" id="3.100.10.10">
    <property type="match status" value="1"/>
</dbReference>
<organism evidence="7 8">
    <name type="scientific">Liquidambar formosana</name>
    <name type="common">Formosan gum</name>
    <dbReference type="NCBI Taxonomy" id="63359"/>
    <lineage>
        <taxon>Eukaryota</taxon>
        <taxon>Viridiplantae</taxon>
        <taxon>Streptophyta</taxon>
        <taxon>Embryophyta</taxon>
        <taxon>Tracheophyta</taxon>
        <taxon>Spermatophyta</taxon>
        <taxon>Magnoliopsida</taxon>
        <taxon>eudicotyledons</taxon>
        <taxon>Gunneridae</taxon>
        <taxon>Pentapetalae</taxon>
        <taxon>Saxifragales</taxon>
        <taxon>Altingiaceae</taxon>
        <taxon>Liquidambar</taxon>
    </lineage>
</organism>
<feature type="compositionally biased region" description="Basic residues" evidence="5">
    <location>
        <begin position="1"/>
        <end position="14"/>
    </location>
</feature>
<proteinExistence type="inferred from homology"/>
<evidence type="ECO:0000256" key="3">
    <source>
        <dbReference type="ARBA" id="ARBA00023274"/>
    </source>
</evidence>
<dbReference type="InterPro" id="IPR001196">
    <property type="entry name" value="Ribosomal_uL15_CS"/>
</dbReference>
<dbReference type="InterPro" id="IPR021131">
    <property type="entry name" value="Ribosomal_uL15/eL18"/>
</dbReference>
<evidence type="ECO:0000256" key="2">
    <source>
        <dbReference type="ARBA" id="ARBA00022980"/>
    </source>
</evidence>
<dbReference type="PANTHER" id="PTHR11721">
    <property type="entry name" value="60S RIBOSOMAL PROTEIN L27A"/>
    <property type="match status" value="1"/>
</dbReference>
<keyword evidence="8" id="KW-1185">Reference proteome</keyword>
<evidence type="ECO:0000313" key="8">
    <source>
        <dbReference type="Proteomes" id="UP001415857"/>
    </source>
</evidence>
<dbReference type="GO" id="GO:0022625">
    <property type="term" value="C:cytosolic large ribosomal subunit"/>
    <property type="evidence" value="ECO:0007669"/>
    <property type="project" value="TreeGrafter"/>
</dbReference>
<evidence type="ECO:0000256" key="4">
    <source>
        <dbReference type="RuleBase" id="RU003888"/>
    </source>
</evidence>
<reference evidence="7 8" key="1">
    <citation type="journal article" date="2024" name="Plant J.">
        <title>Genome sequences and population genomics reveal climatic adaptation and genomic divergence between two closely related sweetgum species.</title>
        <authorList>
            <person name="Xu W.Q."/>
            <person name="Ren C.Q."/>
            <person name="Zhang X.Y."/>
            <person name="Comes H.P."/>
            <person name="Liu X.H."/>
            <person name="Li Y.G."/>
            <person name="Kettle C.J."/>
            <person name="Jalonen R."/>
            <person name="Gaisberger H."/>
            <person name="Ma Y.Z."/>
            <person name="Qiu Y.X."/>
        </authorList>
    </citation>
    <scope>NUCLEOTIDE SEQUENCE [LARGE SCALE GENOMIC DNA]</scope>
    <source>
        <strain evidence="7">Hangzhou</strain>
    </source>
</reference>
<evidence type="ECO:0000256" key="5">
    <source>
        <dbReference type="SAM" id="MobiDB-lite"/>
    </source>
</evidence>
<comment type="similarity">
    <text evidence="1 4">Belongs to the universal ribosomal protein uL15 family.</text>
</comment>
<dbReference type="PROSITE" id="PS00475">
    <property type="entry name" value="RIBOSOMAL_L15"/>
    <property type="match status" value="1"/>
</dbReference>
<feature type="compositionally biased region" description="Basic residues" evidence="5">
    <location>
        <begin position="21"/>
        <end position="30"/>
    </location>
</feature>
<keyword evidence="3 4" id="KW-0687">Ribonucleoprotein</keyword>
<dbReference type="Proteomes" id="UP001415857">
    <property type="component" value="Unassembled WGS sequence"/>
</dbReference>
<evidence type="ECO:0000256" key="1">
    <source>
        <dbReference type="ARBA" id="ARBA00007320"/>
    </source>
</evidence>
<dbReference type="SUPFAM" id="SSF52080">
    <property type="entry name" value="Ribosomal proteins L15p and L18e"/>
    <property type="match status" value="1"/>
</dbReference>